<protein>
    <submittedName>
        <fullName evidence="1">33423_t:CDS:1</fullName>
    </submittedName>
</protein>
<name>A0ACA9SYC4_9GLOM</name>
<organism evidence="1 2">
    <name type="scientific">Racocetra persica</name>
    <dbReference type="NCBI Taxonomy" id="160502"/>
    <lineage>
        <taxon>Eukaryota</taxon>
        <taxon>Fungi</taxon>
        <taxon>Fungi incertae sedis</taxon>
        <taxon>Mucoromycota</taxon>
        <taxon>Glomeromycotina</taxon>
        <taxon>Glomeromycetes</taxon>
        <taxon>Diversisporales</taxon>
        <taxon>Gigasporaceae</taxon>
        <taxon>Racocetra</taxon>
    </lineage>
</organism>
<gene>
    <name evidence="1" type="ORF">RPERSI_LOCUS36650</name>
</gene>
<comment type="caution">
    <text evidence="1">The sequence shown here is derived from an EMBL/GenBank/DDBJ whole genome shotgun (WGS) entry which is preliminary data.</text>
</comment>
<sequence>LLDKKKGFYLKEKFLAANESIKSLTITHTSKRINTDIIENFDKIIQSDFVMQKHPKDEHTVKSINADEIENALNSDKIKRTDLAMQNAPVDVD</sequence>
<reference evidence="1" key="1">
    <citation type="submission" date="2021-06" db="EMBL/GenBank/DDBJ databases">
        <authorList>
            <person name="Kallberg Y."/>
            <person name="Tangrot J."/>
            <person name="Rosling A."/>
        </authorList>
    </citation>
    <scope>NUCLEOTIDE SEQUENCE</scope>
    <source>
        <strain evidence="1">MA461A</strain>
    </source>
</reference>
<feature type="non-terminal residue" evidence="1">
    <location>
        <position position="1"/>
    </location>
</feature>
<evidence type="ECO:0000313" key="1">
    <source>
        <dbReference type="EMBL" id="CAG8851610.1"/>
    </source>
</evidence>
<dbReference type="Proteomes" id="UP000789920">
    <property type="component" value="Unassembled WGS sequence"/>
</dbReference>
<feature type="non-terminal residue" evidence="1">
    <location>
        <position position="93"/>
    </location>
</feature>
<proteinExistence type="predicted"/>
<accession>A0ACA9SYC4</accession>
<evidence type="ECO:0000313" key="2">
    <source>
        <dbReference type="Proteomes" id="UP000789920"/>
    </source>
</evidence>
<dbReference type="EMBL" id="CAJVQC010177140">
    <property type="protein sequence ID" value="CAG8851610.1"/>
    <property type="molecule type" value="Genomic_DNA"/>
</dbReference>
<keyword evidence="2" id="KW-1185">Reference proteome</keyword>